<dbReference type="SUPFAM" id="SSF158997">
    <property type="entry name" value="Trm112p-like"/>
    <property type="match status" value="1"/>
</dbReference>
<dbReference type="Proteomes" id="UP001204814">
    <property type="component" value="Unassembled WGS sequence"/>
</dbReference>
<evidence type="ECO:0000256" key="1">
    <source>
        <dbReference type="SAM" id="Phobius"/>
    </source>
</evidence>
<reference evidence="2" key="1">
    <citation type="submission" date="2022-06" db="EMBL/GenBank/DDBJ databases">
        <title>Isolation of gut microbiota from human fecal samples.</title>
        <authorList>
            <person name="Pamer E.G."/>
            <person name="Barat B."/>
            <person name="Waligurski E."/>
            <person name="Medina S."/>
            <person name="Paddock L."/>
            <person name="Mostad J."/>
        </authorList>
    </citation>
    <scope>NUCLEOTIDE SEQUENCE</scope>
    <source>
        <strain evidence="2">DFI.6.24</strain>
    </source>
</reference>
<dbReference type="AlphaFoldDB" id="A0AAP2XSB6"/>
<evidence type="ECO:0008006" key="4">
    <source>
        <dbReference type="Google" id="ProtNLM"/>
    </source>
</evidence>
<dbReference type="RefSeq" id="WP_117346999.1">
    <property type="nucleotide sequence ID" value="NZ_JAJDKX010000001.1"/>
</dbReference>
<keyword evidence="1" id="KW-0812">Transmembrane</keyword>
<keyword evidence="1" id="KW-1133">Transmembrane helix</keyword>
<comment type="caution">
    <text evidence="2">The sequence shown here is derived from an EMBL/GenBank/DDBJ whole genome shotgun (WGS) entry which is preliminary data.</text>
</comment>
<protein>
    <recommendedName>
        <fullName evidence="4">Zinc ribbon domain-containing protein</fullName>
    </recommendedName>
</protein>
<sequence length="173" mass="20374">MKLHVLKCPECNANIEIEEDRSFCYCQYCGCKIPVDDEVMTINKNINRNSIYTKRYINEAEIIKERSKAKGDKLVVILIVAIFLFSFGYFSMSKYSSYSEEKKLEFIAEEVILDIKEGNYDDAYIKANTLHYTSGWSSDIEKKWDETRESLLEQIEKAKKEKDKSNSFFNWFD</sequence>
<keyword evidence="1" id="KW-0472">Membrane</keyword>
<proteinExistence type="predicted"/>
<evidence type="ECO:0000313" key="3">
    <source>
        <dbReference type="Proteomes" id="UP001204814"/>
    </source>
</evidence>
<evidence type="ECO:0000313" key="2">
    <source>
        <dbReference type="EMBL" id="MCQ5060660.1"/>
    </source>
</evidence>
<organism evidence="2 3">
    <name type="scientific">Faecalibacillus intestinalis</name>
    <dbReference type="NCBI Taxonomy" id="1982626"/>
    <lineage>
        <taxon>Bacteria</taxon>
        <taxon>Bacillati</taxon>
        <taxon>Bacillota</taxon>
        <taxon>Erysipelotrichia</taxon>
        <taxon>Erysipelotrichales</taxon>
        <taxon>Coprobacillaceae</taxon>
        <taxon>Faecalibacillus</taxon>
    </lineage>
</organism>
<accession>A0AAP2XSB6</accession>
<dbReference type="EMBL" id="JANGBO010000001">
    <property type="protein sequence ID" value="MCQ5060660.1"/>
    <property type="molecule type" value="Genomic_DNA"/>
</dbReference>
<feature type="transmembrane region" description="Helical" evidence="1">
    <location>
        <begin position="74"/>
        <end position="92"/>
    </location>
</feature>
<name>A0AAP2XSB6_9FIRM</name>
<gene>
    <name evidence="2" type="ORF">NE542_02260</name>
</gene>